<evidence type="ECO:0000313" key="12">
    <source>
        <dbReference type="Proteomes" id="UP000184499"/>
    </source>
</evidence>
<dbReference type="GeneID" id="93575881"/>
<dbReference type="PROSITE" id="PS50048">
    <property type="entry name" value="ZN2_CY6_FUNGAL_2"/>
    <property type="match status" value="1"/>
</dbReference>
<dbReference type="VEuPathDB" id="FungiDB:ASPBRDRAFT_35871"/>
<keyword evidence="7" id="KW-0010">Activator</keyword>
<keyword evidence="3" id="KW-0862">Zinc</keyword>
<dbReference type="CDD" id="cd00067">
    <property type="entry name" value="GAL4"/>
    <property type="match status" value="1"/>
</dbReference>
<evidence type="ECO:0000256" key="6">
    <source>
        <dbReference type="ARBA" id="ARBA00023125"/>
    </source>
</evidence>
<dbReference type="STRING" id="767769.A0A1L9U1C7"/>
<gene>
    <name evidence="11" type="ORF">ASPBRDRAFT_35871</name>
</gene>
<dbReference type="GO" id="GO:0045944">
    <property type="term" value="P:positive regulation of transcription by RNA polymerase II"/>
    <property type="evidence" value="ECO:0007669"/>
    <property type="project" value="TreeGrafter"/>
</dbReference>
<dbReference type="Pfam" id="PF00172">
    <property type="entry name" value="Zn_clus"/>
    <property type="match status" value="1"/>
</dbReference>
<evidence type="ECO:0000256" key="9">
    <source>
        <dbReference type="ARBA" id="ARBA00023242"/>
    </source>
</evidence>
<dbReference type="AlphaFoldDB" id="A0A1L9U1C7"/>
<dbReference type="InterPro" id="IPR036864">
    <property type="entry name" value="Zn2-C6_fun-type_DNA-bd_sf"/>
</dbReference>
<keyword evidence="2" id="KW-0479">Metal-binding</keyword>
<proteinExistence type="predicted"/>
<evidence type="ECO:0000256" key="7">
    <source>
        <dbReference type="ARBA" id="ARBA00023159"/>
    </source>
</evidence>
<protein>
    <recommendedName>
        <fullName evidence="10">Zn(2)-C6 fungal-type domain-containing protein</fullName>
    </recommendedName>
</protein>
<dbReference type="InterPro" id="IPR052783">
    <property type="entry name" value="Metabolic/Drug-Res_Regulator"/>
</dbReference>
<keyword evidence="9" id="KW-0539">Nucleus</keyword>
<accession>A0A1L9U1C7</accession>
<keyword evidence="8" id="KW-0804">Transcription</keyword>
<dbReference type="GO" id="GO:0008270">
    <property type="term" value="F:zinc ion binding"/>
    <property type="evidence" value="ECO:0007669"/>
    <property type="project" value="InterPro"/>
</dbReference>
<dbReference type="InterPro" id="IPR001138">
    <property type="entry name" value="Zn2Cys6_DnaBD"/>
</dbReference>
<comment type="subcellular location">
    <subcellularLocation>
        <location evidence="1">Nucleus</location>
    </subcellularLocation>
</comment>
<evidence type="ECO:0000256" key="3">
    <source>
        <dbReference type="ARBA" id="ARBA00022833"/>
    </source>
</evidence>
<keyword evidence="12" id="KW-1185">Reference proteome</keyword>
<evidence type="ECO:0000256" key="1">
    <source>
        <dbReference type="ARBA" id="ARBA00004123"/>
    </source>
</evidence>
<feature type="domain" description="Zn(2)-C6 fungal-type" evidence="10">
    <location>
        <begin position="18"/>
        <end position="48"/>
    </location>
</feature>
<dbReference type="OrthoDB" id="3364175at2759"/>
<evidence type="ECO:0000256" key="2">
    <source>
        <dbReference type="ARBA" id="ARBA00022723"/>
    </source>
</evidence>
<evidence type="ECO:0000256" key="4">
    <source>
        <dbReference type="ARBA" id="ARBA00022911"/>
    </source>
</evidence>
<dbReference type="GO" id="GO:0000981">
    <property type="term" value="F:DNA-binding transcription factor activity, RNA polymerase II-specific"/>
    <property type="evidence" value="ECO:0007669"/>
    <property type="project" value="InterPro"/>
</dbReference>
<name>A0A1L9U1C7_ASPBC</name>
<dbReference type="RefSeq" id="XP_067472735.1">
    <property type="nucleotide sequence ID" value="XM_067623393.1"/>
</dbReference>
<dbReference type="SMART" id="SM00066">
    <property type="entry name" value="GAL4"/>
    <property type="match status" value="1"/>
</dbReference>
<dbReference type="PROSITE" id="PS00463">
    <property type="entry name" value="ZN2_CY6_FUNGAL_1"/>
    <property type="match status" value="1"/>
</dbReference>
<dbReference type="PANTHER" id="PTHR47655">
    <property type="entry name" value="QUINIC ACID UTILIZATION ACTIVATOR"/>
    <property type="match status" value="1"/>
</dbReference>
<keyword evidence="4" id="KW-0672">Quinate metabolism</keyword>
<evidence type="ECO:0000313" key="11">
    <source>
        <dbReference type="EMBL" id="OJJ65484.1"/>
    </source>
</evidence>
<evidence type="ECO:0000256" key="5">
    <source>
        <dbReference type="ARBA" id="ARBA00023015"/>
    </source>
</evidence>
<keyword evidence="6" id="KW-0238">DNA-binding</keyword>
<reference evidence="12" key="1">
    <citation type="journal article" date="2017" name="Genome Biol.">
        <title>Comparative genomics reveals high biological diversity and specific adaptations in the industrially and medically important fungal genus Aspergillus.</title>
        <authorList>
            <person name="de Vries R.P."/>
            <person name="Riley R."/>
            <person name="Wiebenga A."/>
            <person name="Aguilar-Osorio G."/>
            <person name="Amillis S."/>
            <person name="Uchima C.A."/>
            <person name="Anderluh G."/>
            <person name="Asadollahi M."/>
            <person name="Askin M."/>
            <person name="Barry K."/>
            <person name="Battaglia E."/>
            <person name="Bayram O."/>
            <person name="Benocci T."/>
            <person name="Braus-Stromeyer S.A."/>
            <person name="Caldana C."/>
            <person name="Canovas D."/>
            <person name="Cerqueira G.C."/>
            <person name="Chen F."/>
            <person name="Chen W."/>
            <person name="Choi C."/>
            <person name="Clum A."/>
            <person name="Dos Santos R.A."/>
            <person name="Damasio A.R."/>
            <person name="Diallinas G."/>
            <person name="Emri T."/>
            <person name="Fekete E."/>
            <person name="Flipphi M."/>
            <person name="Freyberg S."/>
            <person name="Gallo A."/>
            <person name="Gournas C."/>
            <person name="Habgood R."/>
            <person name="Hainaut M."/>
            <person name="Harispe M.L."/>
            <person name="Henrissat B."/>
            <person name="Hilden K.S."/>
            <person name="Hope R."/>
            <person name="Hossain A."/>
            <person name="Karabika E."/>
            <person name="Karaffa L."/>
            <person name="Karanyi Z."/>
            <person name="Krasevec N."/>
            <person name="Kuo A."/>
            <person name="Kusch H."/>
            <person name="LaButti K."/>
            <person name="Lagendijk E.L."/>
            <person name="Lapidus A."/>
            <person name="Levasseur A."/>
            <person name="Lindquist E."/>
            <person name="Lipzen A."/>
            <person name="Logrieco A.F."/>
            <person name="MacCabe A."/>
            <person name="Maekelae M.R."/>
            <person name="Malavazi I."/>
            <person name="Melin P."/>
            <person name="Meyer V."/>
            <person name="Mielnichuk N."/>
            <person name="Miskei M."/>
            <person name="Molnar A.P."/>
            <person name="Mule G."/>
            <person name="Ngan C.Y."/>
            <person name="Orejas M."/>
            <person name="Orosz E."/>
            <person name="Ouedraogo J.P."/>
            <person name="Overkamp K.M."/>
            <person name="Park H.-S."/>
            <person name="Perrone G."/>
            <person name="Piumi F."/>
            <person name="Punt P.J."/>
            <person name="Ram A.F."/>
            <person name="Ramon A."/>
            <person name="Rauscher S."/>
            <person name="Record E."/>
            <person name="Riano-Pachon D.M."/>
            <person name="Robert V."/>
            <person name="Roehrig J."/>
            <person name="Ruller R."/>
            <person name="Salamov A."/>
            <person name="Salih N.S."/>
            <person name="Samson R.A."/>
            <person name="Sandor E."/>
            <person name="Sanguinetti M."/>
            <person name="Schuetze T."/>
            <person name="Sepcic K."/>
            <person name="Shelest E."/>
            <person name="Sherlock G."/>
            <person name="Sophianopoulou V."/>
            <person name="Squina F.M."/>
            <person name="Sun H."/>
            <person name="Susca A."/>
            <person name="Todd R.B."/>
            <person name="Tsang A."/>
            <person name="Unkles S.E."/>
            <person name="van de Wiele N."/>
            <person name="van Rossen-Uffink D."/>
            <person name="Oliveira J.V."/>
            <person name="Vesth T.C."/>
            <person name="Visser J."/>
            <person name="Yu J.-H."/>
            <person name="Zhou M."/>
            <person name="Andersen M.R."/>
            <person name="Archer D.B."/>
            <person name="Baker S.E."/>
            <person name="Benoit I."/>
            <person name="Brakhage A.A."/>
            <person name="Braus G.H."/>
            <person name="Fischer R."/>
            <person name="Frisvad J.C."/>
            <person name="Goldman G.H."/>
            <person name="Houbraken J."/>
            <person name="Oakley B."/>
            <person name="Pocsi I."/>
            <person name="Scazzocchio C."/>
            <person name="Seiboth B."/>
            <person name="vanKuyk P.A."/>
            <person name="Wortman J."/>
            <person name="Dyer P.S."/>
            <person name="Grigoriev I.V."/>
        </authorList>
    </citation>
    <scope>NUCLEOTIDE SEQUENCE [LARGE SCALE GENOMIC DNA]</scope>
    <source>
        <strain evidence="12">CBS 101740 / IMI 381727 / IBT 21946</strain>
    </source>
</reference>
<evidence type="ECO:0000256" key="8">
    <source>
        <dbReference type="ARBA" id="ARBA00023163"/>
    </source>
</evidence>
<keyword evidence="5" id="KW-0805">Transcription regulation</keyword>
<evidence type="ECO:0000259" key="10">
    <source>
        <dbReference type="PROSITE" id="PS50048"/>
    </source>
</evidence>
<dbReference type="EMBL" id="KV878732">
    <property type="protein sequence ID" value="OJJ65484.1"/>
    <property type="molecule type" value="Genomic_DNA"/>
</dbReference>
<dbReference type="Proteomes" id="UP000184499">
    <property type="component" value="Unassembled WGS sequence"/>
</dbReference>
<dbReference type="GO" id="GO:0003677">
    <property type="term" value="F:DNA binding"/>
    <property type="evidence" value="ECO:0007669"/>
    <property type="project" value="UniProtKB-KW"/>
</dbReference>
<dbReference type="SUPFAM" id="SSF57701">
    <property type="entry name" value="Zn2/Cys6 DNA-binding domain"/>
    <property type="match status" value="1"/>
</dbReference>
<dbReference type="Gene3D" id="4.10.240.10">
    <property type="entry name" value="Zn(2)-C6 fungal-type DNA-binding domain"/>
    <property type="match status" value="1"/>
</dbReference>
<sequence>MDKGSDPKAPRRKRVSRACDRCRSKRDKCDGLRPACSACQATGQTCSYDPHVKKRGLPAGYVRGLEKLWALSICYIDGLEDTILTLLGTTTESDGRKQKLMSLWTDDRASEVLHESWKTSRLYSTLENMLSSTHSAIESSGKHPQKEGQGSEWRFQLDCSLTALAHDAPPATMATWTAGYPNMTGEPSMNPHQIRAAPGMGDSDYTSTIMGITIPEDGPKDSAVENHDLSIMDGGLFSSLWTDGRHTWRSPRPAAALNTALPQGLRPHPSNPDSGVLSLMMSVTDLGVIHGRFVPLRDNVDTQHSRGPDTIERIKSTGDIDAIFKGLAYLDTTEVANNRDTALEDFGSIDNSTFQAFCCNPDRLAGAQPLVDPPSIADIQPPPGFFPEMFRDTVEDGMEG</sequence>
<dbReference type="PANTHER" id="PTHR47655:SF1">
    <property type="entry name" value="ZN(II)2CYS6 TRANSCRIPTION FACTOR (EUROFUNG)"/>
    <property type="match status" value="1"/>
</dbReference>
<dbReference type="GO" id="GO:0005634">
    <property type="term" value="C:nucleus"/>
    <property type="evidence" value="ECO:0007669"/>
    <property type="project" value="UniProtKB-SubCell"/>
</dbReference>
<organism evidence="11 12">
    <name type="scientific">Aspergillus brasiliensis (strain CBS 101740 / IMI 381727 / IBT 21946)</name>
    <dbReference type="NCBI Taxonomy" id="767769"/>
    <lineage>
        <taxon>Eukaryota</taxon>
        <taxon>Fungi</taxon>
        <taxon>Dikarya</taxon>
        <taxon>Ascomycota</taxon>
        <taxon>Pezizomycotina</taxon>
        <taxon>Eurotiomycetes</taxon>
        <taxon>Eurotiomycetidae</taxon>
        <taxon>Eurotiales</taxon>
        <taxon>Aspergillaceae</taxon>
        <taxon>Aspergillus</taxon>
        <taxon>Aspergillus subgen. Circumdati</taxon>
    </lineage>
</organism>
<dbReference type="FunFam" id="4.10.240.10:FF:000005">
    <property type="entry name" value="Quinic acid utilization activator"/>
    <property type="match status" value="1"/>
</dbReference>